<proteinExistence type="predicted"/>
<dbReference type="Proteomes" id="UP000654345">
    <property type="component" value="Unassembled WGS sequence"/>
</dbReference>
<evidence type="ECO:0000313" key="3">
    <source>
        <dbReference type="Proteomes" id="UP000654345"/>
    </source>
</evidence>
<keyword evidence="3" id="KW-1185">Reference proteome</keyword>
<evidence type="ECO:0000313" key="2">
    <source>
        <dbReference type="EMBL" id="GHO53093.1"/>
    </source>
</evidence>
<protein>
    <submittedName>
        <fullName evidence="2">Uncharacterized protein</fullName>
    </submittedName>
</protein>
<sequence length="55" mass="6017">MGREGRRKAGAQGRVLVNPHSGARTRLHGTGEQGVFEHVDSRAELLLEGDPPQWV</sequence>
<evidence type="ECO:0000256" key="1">
    <source>
        <dbReference type="SAM" id="MobiDB-lite"/>
    </source>
</evidence>
<accession>A0ABQ3UK89</accession>
<reference evidence="2 3" key="1">
    <citation type="journal article" date="2021" name="Int. J. Syst. Evol. Microbiol.">
        <title>Reticulibacter mediterranei gen. nov., sp. nov., within the new family Reticulibacteraceae fam. nov., and Ktedonospora formicarum gen. nov., sp. nov., Ktedonobacter robiniae sp. nov., Dictyobacter formicarum sp. nov. and Dictyobacter arantiisoli sp. nov., belonging to the class Ktedonobacteria.</title>
        <authorList>
            <person name="Yabe S."/>
            <person name="Zheng Y."/>
            <person name="Wang C.M."/>
            <person name="Sakai Y."/>
            <person name="Abe K."/>
            <person name="Yokota A."/>
            <person name="Donadio S."/>
            <person name="Cavaletti L."/>
            <person name="Monciardini P."/>
        </authorList>
    </citation>
    <scope>NUCLEOTIDE SEQUENCE [LARGE SCALE GENOMIC DNA]</scope>
    <source>
        <strain evidence="2 3">SOSP1-30</strain>
    </source>
</reference>
<dbReference type="EMBL" id="BNJG01000001">
    <property type="protein sequence ID" value="GHO53093.1"/>
    <property type="molecule type" value="Genomic_DNA"/>
</dbReference>
<name>A0ABQ3UK89_9CHLR</name>
<feature type="region of interest" description="Disordered" evidence="1">
    <location>
        <begin position="1"/>
        <end position="33"/>
    </location>
</feature>
<dbReference type="RefSeq" id="WP_201369939.1">
    <property type="nucleotide sequence ID" value="NZ_BNJG01000001.1"/>
</dbReference>
<comment type="caution">
    <text evidence="2">The sequence shown here is derived from an EMBL/GenBank/DDBJ whole genome shotgun (WGS) entry which is preliminary data.</text>
</comment>
<organism evidence="2 3">
    <name type="scientific">Ktedonobacter robiniae</name>
    <dbReference type="NCBI Taxonomy" id="2778365"/>
    <lineage>
        <taxon>Bacteria</taxon>
        <taxon>Bacillati</taxon>
        <taxon>Chloroflexota</taxon>
        <taxon>Ktedonobacteria</taxon>
        <taxon>Ktedonobacterales</taxon>
        <taxon>Ktedonobacteraceae</taxon>
        <taxon>Ktedonobacter</taxon>
    </lineage>
</organism>
<gene>
    <name evidence="2" type="ORF">KSB_15680</name>
</gene>